<evidence type="ECO:0000256" key="3">
    <source>
        <dbReference type="ARBA" id="ARBA00022737"/>
    </source>
</evidence>
<sequence>MKTKRIVIGAMAAMMFSTSICSLATAAAADDTVQISLATQQQKAGGEYELEVSLADIPTTGAQGINFSLEFDKSLISVESVEIGTLANTAAVNADSTGASLPVFDTYIDNENGFISLIWSTSSKDASYWLQGSGVFCTIKGTASASAKDGDKADVKVAAVGRDTYSKSGVANTDIDCGYFKDGEQISYKITTTDGYVQIGEKSDDKYLRGDANCNGKVDLSDAVAILQYVALPAKYPLGEQGLKNAECDGKDGVNGMDALEIQKYMLA</sequence>
<dbReference type="InterPro" id="IPR002102">
    <property type="entry name" value="Cohesin_dom"/>
</dbReference>
<evidence type="ECO:0000256" key="1">
    <source>
        <dbReference type="ARBA" id="ARBA00004613"/>
    </source>
</evidence>
<organism evidence="6">
    <name type="scientific">Ruminococcus flavefaciens</name>
    <dbReference type="NCBI Taxonomy" id="1265"/>
    <lineage>
        <taxon>Bacteria</taxon>
        <taxon>Bacillati</taxon>
        <taxon>Bacillota</taxon>
        <taxon>Clostridia</taxon>
        <taxon>Eubacteriales</taxon>
        <taxon>Oscillospiraceae</taxon>
        <taxon>Ruminococcus</taxon>
    </lineage>
</organism>
<evidence type="ECO:0000313" key="7">
    <source>
        <dbReference type="EMBL" id="AEV58714.1"/>
    </source>
</evidence>
<dbReference type="CDD" id="cd08548">
    <property type="entry name" value="Type_I_cohesin_like"/>
    <property type="match status" value="1"/>
</dbReference>
<dbReference type="SUPFAM" id="SSF63446">
    <property type="entry name" value="Type I dockerin domain"/>
    <property type="match status" value="1"/>
</dbReference>
<dbReference type="GO" id="GO:0030246">
    <property type="term" value="F:carbohydrate binding"/>
    <property type="evidence" value="ECO:0007669"/>
    <property type="project" value="InterPro"/>
</dbReference>
<dbReference type="Gene3D" id="2.60.40.680">
    <property type="match status" value="1"/>
</dbReference>
<feature type="domain" description="Dockerin" evidence="5">
    <location>
        <begin position="205"/>
        <end position="268"/>
    </location>
</feature>
<evidence type="ECO:0000313" key="6">
    <source>
        <dbReference type="EMBL" id="AEV58710.1"/>
    </source>
</evidence>
<dbReference type="InterPro" id="IPR008965">
    <property type="entry name" value="CBM2/CBM3_carb-bd_dom_sf"/>
</dbReference>
<name>G9FDP5_RUMFL</name>
<evidence type="ECO:0000256" key="4">
    <source>
        <dbReference type="SAM" id="SignalP"/>
    </source>
</evidence>
<protein>
    <submittedName>
        <fullName evidence="6">Scaffoldin C</fullName>
    </submittedName>
</protein>
<dbReference type="Pfam" id="PF00963">
    <property type="entry name" value="Cohesin"/>
    <property type="match status" value="1"/>
</dbReference>
<keyword evidence="4" id="KW-0732">Signal</keyword>
<dbReference type="EMBL" id="JN109545">
    <property type="protein sequence ID" value="AEV58710.1"/>
    <property type="molecule type" value="Genomic_DNA"/>
</dbReference>
<keyword evidence="3" id="KW-0677">Repeat</keyword>
<dbReference type="EMBL" id="JN109549">
    <property type="protein sequence ID" value="AEV58714.1"/>
    <property type="molecule type" value="Genomic_DNA"/>
</dbReference>
<dbReference type="GO" id="GO:0005576">
    <property type="term" value="C:extracellular region"/>
    <property type="evidence" value="ECO:0007669"/>
    <property type="project" value="UniProtKB-SubCell"/>
</dbReference>
<evidence type="ECO:0000259" key="5">
    <source>
        <dbReference type="PROSITE" id="PS51766"/>
    </source>
</evidence>
<dbReference type="InterPro" id="IPR016134">
    <property type="entry name" value="Dockerin_dom"/>
</dbReference>
<reference evidence="6" key="1">
    <citation type="journal article" date="2011" name="PLoS ONE">
        <title>Cellulosomics, a Gene-Centric Approach to Investigating the Intraspecific Diversity and Adaptation of Ruminococcus flavefaciens within the Rumen.</title>
        <authorList>
            <person name="Brulc J.M."/>
            <person name="Yeoman C.J."/>
            <person name="Wilson M.K."/>
            <person name="Berg Miller M.E."/>
            <person name="Jeraldo P."/>
            <person name="Jindou S."/>
            <person name="Goldenfeld N."/>
            <person name="Flint H.J."/>
            <person name="Lamed R."/>
            <person name="Borovok I."/>
            <person name="Vodovnik M."/>
            <person name="Nelson K.E."/>
            <person name="Bayer E.A."/>
            <person name="White B.A."/>
        </authorList>
    </citation>
    <scope>NUCLEOTIDE SEQUENCE</scope>
    <source>
        <strain evidence="6">CC640P010</strain>
        <strain evidence="8">GC648F017</strain>
        <strain evidence="7">GM648F03</strain>
    </source>
</reference>
<feature type="chain" id="PRO_5038329031" evidence="4">
    <location>
        <begin position="27"/>
        <end position="268"/>
    </location>
</feature>
<evidence type="ECO:0000313" key="8">
    <source>
        <dbReference type="EMBL" id="AEV58718.1"/>
    </source>
</evidence>
<dbReference type="EMBL" id="JN109553">
    <property type="protein sequence ID" value="AEV58718.1"/>
    <property type="molecule type" value="Genomic_DNA"/>
</dbReference>
<comment type="subcellular location">
    <subcellularLocation>
        <location evidence="1">Secreted</location>
    </subcellularLocation>
</comment>
<dbReference type="GO" id="GO:0000272">
    <property type="term" value="P:polysaccharide catabolic process"/>
    <property type="evidence" value="ECO:0007669"/>
    <property type="project" value="InterPro"/>
</dbReference>
<keyword evidence="2" id="KW-0964">Secreted</keyword>
<dbReference type="PROSITE" id="PS51766">
    <property type="entry name" value="DOCKERIN"/>
    <property type="match status" value="1"/>
</dbReference>
<gene>
    <name evidence="6" type="primary">scaC</name>
</gene>
<dbReference type="InterPro" id="IPR036439">
    <property type="entry name" value="Dockerin_dom_sf"/>
</dbReference>
<dbReference type="CDD" id="cd14256">
    <property type="entry name" value="Dockerin_I"/>
    <property type="match status" value="1"/>
</dbReference>
<dbReference type="Gene3D" id="1.10.1330.10">
    <property type="entry name" value="Dockerin domain"/>
    <property type="match status" value="1"/>
</dbReference>
<proteinExistence type="predicted"/>
<dbReference type="SUPFAM" id="SSF49384">
    <property type="entry name" value="Carbohydrate-binding domain"/>
    <property type="match status" value="1"/>
</dbReference>
<dbReference type="AlphaFoldDB" id="G9FDP5"/>
<accession>G9FDP5</accession>
<feature type="signal peptide" evidence="4">
    <location>
        <begin position="1"/>
        <end position="26"/>
    </location>
</feature>
<evidence type="ECO:0000256" key="2">
    <source>
        <dbReference type="ARBA" id="ARBA00022525"/>
    </source>
</evidence>